<evidence type="ECO:0000313" key="3">
    <source>
        <dbReference type="Proteomes" id="UP000431264"/>
    </source>
</evidence>
<dbReference type="EMBL" id="WQLW01000002">
    <property type="protein sequence ID" value="MVO08230.1"/>
    <property type="molecule type" value="Genomic_DNA"/>
</dbReference>
<keyword evidence="3" id="KW-1185">Reference proteome</keyword>
<dbReference type="OrthoDB" id="6678638at2"/>
<organism evidence="2 3">
    <name type="scientific">Flavobacterium profundi</name>
    <dbReference type="NCBI Taxonomy" id="1774945"/>
    <lineage>
        <taxon>Bacteria</taxon>
        <taxon>Pseudomonadati</taxon>
        <taxon>Bacteroidota</taxon>
        <taxon>Flavobacteriia</taxon>
        <taxon>Flavobacteriales</taxon>
        <taxon>Flavobacteriaceae</taxon>
        <taxon>Flavobacterium</taxon>
    </lineage>
</organism>
<dbReference type="InterPro" id="IPR031709">
    <property type="entry name" value="PutAbiC"/>
</dbReference>
<feature type="transmembrane region" description="Helical" evidence="1">
    <location>
        <begin position="6"/>
        <end position="25"/>
    </location>
</feature>
<reference evidence="3" key="1">
    <citation type="submission" date="2019-05" db="EMBL/GenBank/DDBJ databases">
        <title>Flavobacterium profundi sp. nov., isolated from a deep-sea seamount.</title>
        <authorList>
            <person name="Zhang D.-C."/>
        </authorList>
    </citation>
    <scope>NUCLEOTIDE SEQUENCE [LARGE SCALE GENOMIC DNA]</scope>
    <source>
        <strain evidence="3">TP390</strain>
    </source>
</reference>
<gene>
    <name evidence="2" type="ORF">GOQ30_03505</name>
</gene>
<dbReference type="AlphaFoldDB" id="A0A6I4IFE4"/>
<evidence type="ECO:0000313" key="2">
    <source>
        <dbReference type="EMBL" id="MVO08230.1"/>
    </source>
</evidence>
<accession>A0A6I4IFE4</accession>
<dbReference type="Pfam" id="PF16872">
    <property type="entry name" value="putAbiC"/>
    <property type="match status" value="1"/>
</dbReference>
<keyword evidence="1" id="KW-1133">Transmembrane helix</keyword>
<feature type="transmembrane region" description="Helical" evidence="1">
    <location>
        <begin position="76"/>
        <end position="104"/>
    </location>
</feature>
<proteinExistence type="predicted"/>
<dbReference type="RefSeq" id="WP_140996626.1">
    <property type="nucleotide sequence ID" value="NZ_VDCZ01000002.1"/>
</dbReference>
<protein>
    <recommendedName>
        <fullName evidence="4">Phage abortive infection protein</fullName>
    </recommendedName>
</protein>
<keyword evidence="1" id="KW-0472">Membrane</keyword>
<evidence type="ECO:0000256" key="1">
    <source>
        <dbReference type="SAM" id="Phobius"/>
    </source>
</evidence>
<comment type="caution">
    <text evidence="2">The sequence shown here is derived from an EMBL/GenBank/DDBJ whole genome shotgun (WGS) entry which is preliminary data.</text>
</comment>
<feature type="transmembrane region" description="Helical" evidence="1">
    <location>
        <begin position="37"/>
        <end position="56"/>
    </location>
</feature>
<keyword evidence="1" id="KW-0812">Transmembrane</keyword>
<dbReference type="Proteomes" id="UP000431264">
    <property type="component" value="Unassembled WGS sequence"/>
</dbReference>
<name>A0A6I4IFE4_9FLAO</name>
<sequence length="375" mass="44529">MKLVENILSLIAVISFGSAIYLIFMNATSNKTKYSKIIIVSLILLALSLVILVFTIDYLGDVYNKPQAFKKDFKEIGAYGDFFGGILNPILAFIGIIAASLAFYMQYEANRQVQLQFEEQKDGDYIQNFENNFYKLLSIHHQIIQDMDFYLNSIYKIKGADYSYLFSKNDFIFRNEEKITKSRDVFKNSFRLLHLFLLIEVRRTSKKNKKNVEIYNNIKKFPTIKIMNKKQEINTSFNYIYNLFYKKYDTDYGHYYRNLYRLIKIVDEKKFSNNIIEDYKIKYSYTSIIRAQLSDAEINWLFLNCLSDKGYKKFKPLVEKYSLLKIINLNDEVFNFFSKFYLDSAFNNPTSNSFIKIHLETDFYNNDVFIPFYNL</sequence>
<evidence type="ECO:0008006" key="4">
    <source>
        <dbReference type="Google" id="ProtNLM"/>
    </source>
</evidence>